<dbReference type="SUPFAM" id="SSF111369">
    <property type="entry name" value="HlyD-like secretion proteins"/>
    <property type="match status" value="2"/>
</dbReference>
<dbReference type="Gene3D" id="2.40.420.20">
    <property type="match status" value="1"/>
</dbReference>
<evidence type="ECO:0000313" key="3">
    <source>
        <dbReference type="EMBL" id="MBI4251594.1"/>
    </source>
</evidence>
<dbReference type="Gene3D" id="2.40.50.100">
    <property type="match status" value="1"/>
</dbReference>
<protein>
    <submittedName>
        <fullName evidence="3">HlyD family efflux transporter periplasmic adaptor subunit</fullName>
    </submittedName>
</protein>
<proteinExistence type="predicted"/>
<comment type="caution">
    <text evidence="3">The sequence shown here is derived from an EMBL/GenBank/DDBJ whole genome shotgun (WGS) entry which is preliminary data.</text>
</comment>
<dbReference type="Gene3D" id="1.10.287.470">
    <property type="entry name" value="Helix hairpin bin"/>
    <property type="match status" value="1"/>
</dbReference>
<sequence length="451" mass="50074">MGFRISRKTGFALAATVVLAAGLGVSYALIRSRPSPAVVRPAAEGRLVRAVRLKKEEKTLWVSGYGTVRPKTEVQIVPEVSGRLIQRAPGFRSGGFIQKGDLLFEVDPRDYALAAAQRRAQIAQLEADIQRLLQEEKNTRADLTISERQLKLVEAELERNRRLRQQGVVSEGQFETTLQSFLRQERAVLAARNALDLIPPQLAQKRAAIRVSQAQLEEAHLSLERTKYLAPFDGRVRQVKAEVGDYLRAGQSIGSIHGMAVVEIPVSVPVDDARWVFRRVEGVTRFPRSQEEVQRFFPGAEVVWSRFGQTFRWEGRVTLVDAGLDEATRAITLIVEVAEPLKNWVPGQHPPLIAGMFVRARIRGIAVPDVFVIPRAALHAGDRVHIFHEGRLDIRPVQVLRKDEGEAVVRNGVREGEWVILSAIPDPVPGLKLRLAEAPAAEPGAQGGPRR</sequence>
<dbReference type="Gene3D" id="2.40.30.170">
    <property type="match status" value="1"/>
</dbReference>
<dbReference type="Proteomes" id="UP000752292">
    <property type="component" value="Unassembled WGS sequence"/>
</dbReference>
<dbReference type="InterPro" id="IPR058625">
    <property type="entry name" value="MdtA-like_BSH"/>
</dbReference>
<dbReference type="AlphaFoldDB" id="A0A932ZSF9"/>
<dbReference type="PANTHER" id="PTHR30469">
    <property type="entry name" value="MULTIDRUG RESISTANCE PROTEIN MDTA"/>
    <property type="match status" value="1"/>
</dbReference>
<dbReference type="Pfam" id="PF25917">
    <property type="entry name" value="BSH_RND"/>
    <property type="match status" value="1"/>
</dbReference>
<gene>
    <name evidence="3" type="ORF">HY618_03960</name>
</gene>
<feature type="coiled-coil region" evidence="1">
    <location>
        <begin position="115"/>
        <end position="142"/>
    </location>
</feature>
<dbReference type="GO" id="GO:1990281">
    <property type="term" value="C:efflux pump complex"/>
    <property type="evidence" value="ECO:0007669"/>
    <property type="project" value="TreeGrafter"/>
</dbReference>
<organism evidence="3 4">
    <name type="scientific">Tectimicrobiota bacterium</name>
    <dbReference type="NCBI Taxonomy" id="2528274"/>
    <lineage>
        <taxon>Bacteria</taxon>
        <taxon>Pseudomonadati</taxon>
        <taxon>Nitrospinota/Tectimicrobiota group</taxon>
        <taxon>Candidatus Tectimicrobiota</taxon>
    </lineage>
</organism>
<evidence type="ECO:0000259" key="2">
    <source>
        <dbReference type="Pfam" id="PF25917"/>
    </source>
</evidence>
<dbReference type="GO" id="GO:0015562">
    <property type="term" value="F:efflux transmembrane transporter activity"/>
    <property type="evidence" value="ECO:0007669"/>
    <property type="project" value="TreeGrafter"/>
</dbReference>
<feature type="domain" description="Multidrug resistance protein MdtA-like barrel-sandwich hybrid" evidence="2">
    <location>
        <begin position="73"/>
        <end position="253"/>
    </location>
</feature>
<dbReference type="PANTHER" id="PTHR30469:SF36">
    <property type="entry name" value="BLL3903 PROTEIN"/>
    <property type="match status" value="1"/>
</dbReference>
<dbReference type="EMBL" id="JACQRX010000175">
    <property type="protein sequence ID" value="MBI4251594.1"/>
    <property type="molecule type" value="Genomic_DNA"/>
</dbReference>
<evidence type="ECO:0000256" key="1">
    <source>
        <dbReference type="SAM" id="Coils"/>
    </source>
</evidence>
<name>A0A932ZSF9_UNCTE</name>
<evidence type="ECO:0000313" key="4">
    <source>
        <dbReference type="Proteomes" id="UP000752292"/>
    </source>
</evidence>
<reference evidence="3" key="1">
    <citation type="submission" date="2020-07" db="EMBL/GenBank/DDBJ databases">
        <title>Huge and variable diversity of episymbiotic CPR bacteria and DPANN archaea in groundwater ecosystems.</title>
        <authorList>
            <person name="He C.Y."/>
            <person name="Keren R."/>
            <person name="Whittaker M."/>
            <person name="Farag I.F."/>
            <person name="Doudna J."/>
            <person name="Cate J.H.D."/>
            <person name="Banfield J.F."/>
        </authorList>
    </citation>
    <scope>NUCLEOTIDE SEQUENCE</scope>
    <source>
        <strain evidence="3">NC_groundwater_1370_Ag_S-0.2um_69_93</strain>
    </source>
</reference>
<accession>A0A932ZSF9</accession>
<keyword evidence="1" id="KW-0175">Coiled coil</keyword>